<dbReference type="AlphaFoldDB" id="A0A0D6EFN4"/>
<evidence type="ECO:0000313" key="5">
    <source>
        <dbReference type="EMBL" id="CEQ38774.1"/>
    </source>
</evidence>
<accession>A0A0D6EFN4</accession>
<protein>
    <submittedName>
        <fullName evidence="5">SPOSA6832_00221-mRNA-1:cds</fullName>
    </submittedName>
</protein>
<dbReference type="SUPFAM" id="SSF52540">
    <property type="entry name" value="P-loop containing nucleoside triphosphate hydrolases"/>
    <property type="match status" value="1"/>
</dbReference>
<keyword evidence="1" id="KW-0488">Methylation</keyword>
<gene>
    <name evidence="5" type="primary">SPOSA6832_00221</name>
</gene>
<organism evidence="5 6">
    <name type="scientific">Sporidiobolus salmonicolor</name>
    <name type="common">Yeast-like fungus</name>
    <name type="synonym">Sporobolomyces salmonicolor</name>
    <dbReference type="NCBI Taxonomy" id="5005"/>
    <lineage>
        <taxon>Eukaryota</taxon>
        <taxon>Fungi</taxon>
        <taxon>Dikarya</taxon>
        <taxon>Basidiomycota</taxon>
        <taxon>Pucciniomycotina</taxon>
        <taxon>Microbotryomycetes</taxon>
        <taxon>Sporidiobolales</taxon>
        <taxon>Sporidiobolaceae</taxon>
        <taxon>Sporobolomyces</taxon>
    </lineage>
</organism>
<dbReference type="PROSITE" id="PS51420">
    <property type="entry name" value="RHO"/>
    <property type="match status" value="1"/>
</dbReference>
<keyword evidence="6" id="KW-1185">Reference proteome</keyword>
<feature type="region of interest" description="Disordered" evidence="4">
    <location>
        <begin position="266"/>
        <end position="290"/>
    </location>
</feature>
<keyword evidence="3" id="KW-0342">GTP-binding</keyword>
<dbReference type="SMART" id="SM00173">
    <property type="entry name" value="RAS"/>
    <property type="match status" value="1"/>
</dbReference>
<dbReference type="GO" id="GO:0007264">
    <property type="term" value="P:small GTPase-mediated signal transduction"/>
    <property type="evidence" value="ECO:0007669"/>
    <property type="project" value="InterPro"/>
</dbReference>
<evidence type="ECO:0000256" key="1">
    <source>
        <dbReference type="ARBA" id="ARBA00022481"/>
    </source>
</evidence>
<dbReference type="GO" id="GO:0003924">
    <property type="term" value="F:GTPase activity"/>
    <property type="evidence" value="ECO:0007669"/>
    <property type="project" value="InterPro"/>
</dbReference>
<dbReference type="Gene3D" id="3.40.50.300">
    <property type="entry name" value="P-loop containing nucleotide triphosphate hydrolases"/>
    <property type="match status" value="1"/>
</dbReference>
<dbReference type="SMART" id="SM00175">
    <property type="entry name" value="RAB"/>
    <property type="match status" value="1"/>
</dbReference>
<evidence type="ECO:0000256" key="4">
    <source>
        <dbReference type="SAM" id="MobiDB-lite"/>
    </source>
</evidence>
<dbReference type="PROSITE" id="PS51421">
    <property type="entry name" value="RAS"/>
    <property type="match status" value="1"/>
</dbReference>
<keyword evidence="2" id="KW-0547">Nucleotide-binding</keyword>
<evidence type="ECO:0000256" key="2">
    <source>
        <dbReference type="ARBA" id="ARBA00022741"/>
    </source>
</evidence>
<dbReference type="PROSITE" id="PS51419">
    <property type="entry name" value="RAB"/>
    <property type="match status" value="1"/>
</dbReference>
<dbReference type="InterPro" id="IPR003578">
    <property type="entry name" value="Small_GTPase_Rho"/>
</dbReference>
<dbReference type="NCBIfam" id="TIGR00231">
    <property type="entry name" value="small_GTP"/>
    <property type="match status" value="1"/>
</dbReference>
<feature type="compositionally biased region" description="Basic and acidic residues" evidence="4">
    <location>
        <begin position="268"/>
        <end position="283"/>
    </location>
</feature>
<evidence type="ECO:0000256" key="3">
    <source>
        <dbReference type="ARBA" id="ARBA00023134"/>
    </source>
</evidence>
<dbReference type="InterPro" id="IPR027417">
    <property type="entry name" value="P-loop_NTPase"/>
</dbReference>
<dbReference type="PANTHER" id="PTHR24072">
    <property type="entry name" value="RHO FAMILY GTPASE"/>
    <property type="match status" value="1"/>
</dbReference>
<feature type="region of interest" description="Disordered" evidence="4">
    <location>
        <begin position="1"/>
        <end position="32"/>
    </location>
</feature>
<dbReference type="GO" id="GO:0005525">
    <property type="term" value="F:GTP binding"/>
    <property type="evidence" value="ECO:0007669"/>
    <property type="project" value="UniProtKB-KW"/>
</dbReference>
<dbReference type="Proteomes" id="UP000243876">
    <property type="component" value="Unassembled WGS sequence"/>
</dbReference>
<sequence length="290" mass="32066">MPPLCGLPLPTSPLRTSRADDQWGATWSKTSDGAKEGREQVVVVGDGACGKTSLLNVFVHGNFPDVYEPTVFENHCVEVAIDDVTVEMSLWDTAGQEDFARLRSLSYSDTHVILLCFSVDQPASLENIEGKWVDEILEYCPGVKLALVALKCVVILVQSPLDRLTTLCDLREDMPTREKLAKFDQAPIEYEELERTKLRSCGNQGLTVARRIRASRYLGEHLELCILASALGALTDRTIPLAECSAKHDRGVRETFEEAARVAVNAQRRGETRGSRADNERGDGNSCRVM</sequence>
<dbReference type="Pfam" id="PF00071">
    <property type="entry name" value="Ras"/>
    <property type="match status" value="1"/>
</dbReference>
<proteinExistence type="predicted"/>
<dbReference type="SMART" id="SM00174">
    <property type="entry name" value="RHO"/>
    <property type="match status" value="1"/>
</dbReference>
<dbReference type="EMBL" id="CENE01000001">
    <property type="protein sequence ID" value="CEQ38774.1"/>
    <property type="molecule type" value="Genomic_DNA"/>
</dbReference>
<dbReference type="OrthoDB" id="8830751at2759"/>
<reference evidence="6" key="1">
    <citation type="submission" date="2015-02" db="EMBL/GenBank/DDBJ databases">
        <authorList>
            <person name="Gon?alves P."/>
        </authorList>
    </citation>
    <scope>NUCLEOTIDE SEQUENCE [LARGE SCALE GENOMIC DNA]</scope>
</reference>
<evidence type="ECO:0000313" key="6">
    <source>
        <dbReference type="Proteomes" id="UP000243876"/>
    </source>
</evidence>
<name>A0A0D6EFN4_SPOSA</name>
<dbReference type="InterPro" id="IPR001806">
    <property type="entry name" value="Small_GTPase"/>
</dbReference>
<dbReference type="PRINTS" id="PR00449">
    <property type="entry name" value="RASTRNSFRMNG"/>
</dbReference>
<dbReference type="InterPro" id="IPR005225">
    <property type="entry name" value="Small_GTP-bd"/>
</dbReference>